<dbReference type="EMBL" id="AP026978">
    <property type="protein sequence ID" value="BDU01890.1"/>
    <property type="molecule type" value="Genomic_DNA"/>
</dbReference>
<accession>A0ABN6U9S5</accession>
<gene>
    <name evidence="1" type="ORF">IFM12276_49180</name>
</gene>
<dbReference type="Proteomes" id="UP001317870">
    <property type="component" value="Chromosome"/>
</dbReference>
<proteinExistence type="predicted"/>
<sequence length="105" mass="11318">MALKNDYDAVEGLVIRTDKVLSDMTIDAGERDALAKLLAENFQGDAGSENYALQVRIMKLIEQYNSALTDLKAATKVVSGIDGEFRVVDTGQAMRFSQIGTGGAM</sequence>
<dbReference type="RefSeq" id="WP_281874992.1">
    <property type="nucleotide sequence ID" value="NZ_AP026976.1"/>
</dbReference>
<organism evidence="1 2">
    <name type="scientific">Nocardia sputorum</name>
    <dbReference type="NCBI Taxonomy" id="2984338"/>
    <lineage>
        <taxon>Bacteria</taxon>
        <taxon>Bacillati</taxon>
        <taxon>Actinomycetota</taxon>
        <taxon>Actinomycetes</taxon>
        <taxon>Mycobacteriales</taxon>
        <taxon>Nocardiaceae</taxon>
        <taxon>Nocardia</taxon>
    </lineage>
</organism>
<protein>
    <submittedName>
        <fullName evidence="1">Uncharacterized protein</fullName>
    </submittedName>
</protein>
<evidence type="ECO:0000313" key="2">
    <source>
        <dbReference type="Proteomes" id="UP001317870"/>
    </source>
</evidence>
<evidence type="ECO:0000313" key="1">
    <source>
        <dbReference type="EMBL" id="BDU01890.1"/>
    </source>
</evidence>
<name>A0ABN6U9S5_9NOCA</name>
<reference evidence="1 2" key="1">
    <citation type="submission" date="2022-11" db="EMBL/GenBank/DDBJ databases">
        <title>Genome Sequencing of Nocardia sp. ON39_IFM12276 and assembly.</title>
        <authorList>
            <person name="Shimojima M."/>
            <person name="Toyokawa M."/>
            <person name="Uesaka K."/>
        </authorList>
    </citation>
    <scope>NUCLEOTIDE SEQUENCE [LARGE SCALE GENOMIC DNA]</scope>
    <source>
        <strain evidence="1 2">IFM 12276</strain>
    </source>
</reference>
<keyword evidence="2" id="KW-1185">Reference proteome</keyword>